<name>A0ABT1P0I4_9GAMM</name>
<feature type="chain" id="PRO_5045208591" evidence="1">
    <location>
        <begin position="36"/>
        <end position="156"/>
    </location>
</feature>
<feature type="signal peptide" evidence="1">
    <location>
        <begin position="1"/>
        <end position="35"/>
    </location>
</feature>
<protein>
    <submittedName>
        <fullName evidence="2">Uncharacterized protein</fullName>
    </submittedName>
</protein>
<comment type="caution">
    <text evidence="2">The sequence shown here is derived from an EMBL/GenBank/DDBJ whole genome shotgun (WGS) entry which is preliminary data.</text>
</comment>
<dbReference type="EMBL" id="JACASI010000025">
    <property type="protein sequence ID" value="MCQ3829629.1"/>
    <property type="molecule type" value="Genomic_DNA"/>
</dbReference>
<sequence>MRKIGAHSLLCPSALRTTTFLLLLAPVFASPPASAETLEDTLRRCTEFSNDQKRLACFDKAAANLKARAELRFGHEGKDIAEEAPESISATITSAAEGAHGKFTFTLDNGQVWRQTSSGRAIWREGEQVTLERGALGSFFMRKATGGRSLRVKRIK</sequence>
<proteinExistence type="predicted"/>
<keyword evidence="1" id="KW-0732">Signal</keyword>
<evidence type="ECO:0000256" key="1">
    <source>
        <dbReference type="SAM" id="SignalP"/>
    </source>
</evidence>
<evidence type="ECO:0000313" key="2">
    <source>
        <dbReference type="EMBL" id="MCQ3829629.1"/>
    </source>
</evidence>
<organism evidence="2 3">
    <name type="scientific">Microbulbifer elongatus</name>
    <dbReference type="NCBI Taxonomy" id="86173"/>
    <lineage>
        <taxon>Bacteria</taxon>
        <taxon>Pseudomonadati</taxon>
        <taxon>Pseudomonadota</taxon>
        <taxon>Gammaproteobacteria</taxon>
        <taxon>Cellvibrionales</taxon>
        <taxon>Microbulbiferaceae</taxon>
        <taxon>Microbulbifer</taxon>
    </lineage>
</organism>
<accession>A0ABT1P0I4</accession>
<keyword evidence="3" id="KW-1185">Reference proteome</keyword>
<evidence type="ECO:0000313" key="3">
    <source>
        <dbReference type="Proteomes" id="UP001205566"/>
    </source>
</evidence>
<reference evidence="2" key="1">
    <citation type="thesis" date="2020" institute="Technische Universitat Dresden" country="Dresden, Germany">
        <title>The Agarolytic System of Microbulbifer elongatus PORT2, Isolated from Batu Karas, Pangandaran West Java Indonesia.</title>
        <authorList>
            <person name="Anggraeni S.R."/>
        </authorList>
    </citation>
    <scope>NUCLEOTIDE SEQUENCE</scope>
    <source>
        <strain evidence="2">PORT2</strain>
    </source>
</reference>
<dbReference type="Proteomes" id="UP001205566">
    <property type="component" value="Unassembled WGS sequence"/>
</dbReference>
<gene>
    <name evidence="2" type="ORF">HXX02_09220</name>
</gene>
<dbReference type="RefSeq" id="WP_255874437.1">
    <property type="nucleotide sequence ID" value="NZ_JACASI010000025.1"/>
</dbReference>